<proteinExistence type="predicted"/>
<evidence type="ECO:0000256" key="1">
    <source>
        <dbReference type="SAM" id="Phobius"/>
    </source>
</evidence>
<feature type="transmembrane region" description="Helical" evidence="1">
    <location>
        <begin position="125"/>
        <end position="150"/>
    </location>
</feature>
<name>A0AAE3H394_9BACT</name>
<keyword evidence="1" id="KW-1133">Transmembrane helix</keyword>
<evidence type="ECO:0000313" key="3">
    <source>
        <dbReference type="Proteomes" id="UP001204144"/>
    </source>
</evidence>
<gene>
    <name evidence="2" type="ORF">EGI31_14280</name>
</gene>
<feature type="transmembrane region" description="Helical" evidence="1">
    <location>
        <begin position="157"/>
        <end position="180"/>
    </location>
</feature>
<dbReference type="RefSeq" id="WP_255037870.1">
    <property type="nucleotide sequence ID" value="NZ_RJUF01000066.1"/>
</dbReference>
<keyword evidence="1" id="KW-0812">Transmembrane</keyword>
<dbReference type="AlphaFoldDB" id="A0AAE3H394"/>
<protein>
    <recommendedName>
        <fullName evidence="4">DUF2306 domain-containing protein</fullName>
    </recommendedName>
</protein>
<evidence type="ECO:0000313" key="2">
    <source>
        <dbReference type="EMBL" id="MCP9764117.1"/>
    </source>
</evidence>
<keyword evidence="1" id="KW-0472">Membrane</keyword>
<reference evidence="2 3" key="1">
    <citation type="submission" date="2018-11" db="EMBL/GenBank/DDBJ databases">
        <title>Novel bacteria species description.</title>
        <authorList>
            <person name="Han J.-H."/>
        </authorList>
    </citation>
    <scope>NUCLEOTIDE SEQUENCE [LARGE SCALE GENOMIC DNA]</scope>
    <source>
        <strain evidence="2 3">KCTC23259</strain>
    </source>
</reference>
<sequence length="235" mass="26569">MSILDILKPVHILAGSLTLIGGLLAITSKKGLRIHRLSGKVFFWAMTVTTLLGLNAGIFRPNFQIFIPIAIISFYQAASGYRILFIKTLNKGQNPKLVDWALTIGMLLTSFVFIFLGIINLSSDIFYSIVLFSFSTIGLYCCGVDLYNYIKRPTNKLYWLFIHIFRMSHGFIAALTAFLVNNSKLFPFLPQVLLLIIPIAIGQPLISLTIWNYRRKLEKSKILADRAIIDKTFMV</sequence>
<accession>A0AAE3H394</accession>
<keyword evidence="3" id="KW-1185">Reference proteome</keyword>
<organism evidence="2 3">
    <name type="scientific">Lacihabitans soyangensis</name>
    <dbReference type="NCBI Taxonomy" id="869394"/>
    <lineage>
        <taxon>Bacteria</taxon>
        <taxon>Pseudomonadati</taxon>
        <taxon>Bacteroidota</taxon>
        <taxon>Cytophagia</taxon>
        <taxon>Cytophagales</taxon>
        <taxon>Leadbetterellaceae</taxon>
        <taxon>Lacihabitans</taxon>
    </lineage>
</organism>
<comment type="caution">
    <text evidence="2">The sequence shown here is derived from an EMBL/GenBank/DDBJ whole genome shotgun (WGS) entry which is preliminary data.</text>
</comment>
<feature type="transmembrane region" description="Helical" evidence="1">
    <location>
        <begin position="192"/>
        <end position="213"/>
    </location>
</feature>
<dbReference type="EMBL" id="RJUF01000066">
    <property type="protein sequence ID" value="MCP9764117.1"/>
    <property type="molecule type" value="Genomic_DNA"/>
</dbReference>
<evidence type="ECO:0008006" key="4">
    <source>
        <dbReference type="Google" id="ProtNLM"/>
    </source>
</evidence>
<feature type="transmembrane region" description="Helical" evidence="1">
    <location>
        <begin position="65"/>
        <end position="85"/>
    </location>
</feature>
<feature type="transmembrane region" description="Helical" evidence="1">
    <location>
        <begin position="97"/>
        <end position="119"/>
    </location>
</feature>
<dbReference type="Proteomes" id="UP001204144">
    <property type="component" value="Unassembled WGS sequence"/>
</dbReference>
<feature type="transmembrane region" description="Helical" evidence="1">
    <location>
        <begin position="41"/>
        <end position="59"/>
    </location>
</feature>
<feature type="transmembrane region" description="Helical" evidence="1">
    <location>
        <begin position="12"/>
        <end position="29"/>
    </location>
</feature>